<evidence type="ECO:0000313" key="2">
    <source>
        <dbReference type="EMBL" id="NVO79172.1"/>
    </source>
</evidence>
<dbReference type="InterPro" id="IPR013740">
    <property type="entry name" value="Redoxin"/>
</dbReference>
<dbReference type="AlphaFoldDB" id="A0A850QFB5"/>
<name>A0A850QFB5_9BURK</name>
<organism evidence="2 3">
    <name type="scientific">Undibacterium oligocarboniphilum</name>
    <dbReference type="NCBI Taxonomy" id="666702"/>
    <lineage>
        <taxon>Bacteria</taxon>
        <taxon>Pseudomonadati</taxon>
        <taxon>Pseudomonadota</taxon>
        <taxon>Betaproteobacteria</taxon>
        <taxon>Burkholderiales</taxon>
        <taxon>Oxalobacteraceae</taxon>
        <taxon>Undibacterium</taxon>
    </lineage>
</organism>
<accession>A0A850QFB5</accession>
<dbReference type="PANTHER" id="PTHR42852">
    <property type="entry name" value="THIOL:DISULFIDE INTERCHANGE PROTEIN DSBE"/>
    <property type="match status" value="1"/>
</dbReference>
<proteinExistence type="predicted"/>
<dbReference type="InterPro" id="IPR013766">
    <property type="entry name" value="Thioredoxin_domain"/>
</dbReference>
<dbReference type="PROSITE" id="PS51352">
    <property type="entry name" value="THIOREDOXIN_2"/>
    <property type="match status" value="1"/>
</dbReference>
<reference evidence="2 3" key="1">
    <citation type="submission" date="2020-06" db="EMBL/GenBank/DDBJ databases">
        <authorList>
            <person name="Qiu C."/>
            <person name="Liu Z."/>
        </authorList>
    </citation>
    <scope>NUCLEOTIDE SEQUENCE [LARGE SCALE GENOMIC DNA]</scope>
    <source>
        <strain evidence="2 3">EM 1</strain>
    </source>
</reference>
<feature type="domain" description="Thioredoxin" evidence="1">
    <location>
        <begin position="32"/>
        <end position="172"/>
    </location>
</feature>
<dbReference type="Proteomes" id="UP000588051">
    <property type="component" value="Unassembled WGS sequence"/>
</dbReference>
<dbReference type="PANTHER" id="PTHR42852:SF18">
    <property type="entry name" value="CHROMOSOME UNDETERMINED SCAFFOLD_47, WHOLE GENOME SHOTGUN SEQUENCE"/>
    <property type="match status" value="1"/>
</dbReference>
<dbReference type="GO" id="GO:0016491">
    <property type="term" value="F:oxidoreductase activity"/>
    <property type="evidence" value="ECO:0007669"/>
    <property type="project" value="InterPro"/>
</dbReference>
<dbReference type="RefSeq" id="WP_176804700.1">
    <property type="nucleotide sequence ID" value="NZ_JABXYJ010000010.1"/>
</dbReference>
<dbReference type="Gene3D" id="3.40.30.10">
    <property type="entry name" value="Glutaredoxin"/>
    <property type="match status" value="1"/>
</dbReference>
<keyword evidence="3" id="KW-1185">Reference proteome</keyword>
<dbReference type="InterPro" id="IPR050553">
    <property type="entry name" value="Thioredoxin_ResA/DsbE_sf"/>
</dbReference>
<dbReference type="Pfam" id="PF08534">
    <property type="entry name" value="Redoxin"/>
    <property type="match status" value="1"/>
</dbReference>
<dbReference type="EMBL" id="JABXYJ010000010">
    <property type="protein sequence ID" value="NVO79172.1"/>
    <property type="molecule type" value="Genomic_DNA"/>
</dbReference>
<evidence type="ECO:0000259" key="1">
    <source>
        <dbReference type="PROSITE" id="PS51352"/>
    </source>
</evidence>
<comment type="caution">
    <text evidence="2">The sequence shown here is derived from an EMBL/GenBank/DDBJ whole genome shotgun (WGS) entry which is preliminary data.</text>
</comment>
<gene>
    <name evidence="2" type="ORF">HV832_15180</name>
</gene>
<evidence type="ECO:0000313" key="3">
    <source>
        <dbReference type="Proteomes" id="UP000588051"/>
    </source>
</evidence>
<dbReference type="InterPro" id="IPR036249">
    <property type="entry name" value="Thioredoxin-like_sf"/>
</dbReference>
<dbReference type="SUPFAM" id="SSF52833">
    <property type="entry name" value="Thioredoxin-like"/>
    <property type="match status" value="1"/>
</dbReference>
<sequence length="173" mass="19387">MLAPSSPRKFTLFSVIAGLALLILGGLFWQSLHARPLMPDVTFTNLKGERMSSQQLRGKVLMVNFWATSCSTCIAEMPRMVETYNKYHAQGLEYIGVAMSYDPPNYVLNYAETRQLPFHVALDPQGKLAQAFGEVKLTPTTYVIDKQGQILKRYVGEPSFSELHTLLENALKA</sequence>
<dbReference type="CDD" id="cd02966">
    <property type="entry name" value="TlpA_like_family"/>
    <property type="match status" value="1"/>
</dbReference>
<protein>
    <submittedName>
        <fullName evidence="2">TlpA family protein disulfide reductase</fullName>
    </submittedName>
</protein>